<feature type="domain" description="NAD-dependent epimerase/dehydratase" evidence="3">
    <location>
        <begin position="9"/>
        <end position="209"/>
    </location>
</feature>
<comment type="similarity">
    <text evidence="2">Belongs to the NAD(P)-dependent epimerase/dehydratase family. Dihydroflavonol-4-reductase subfamily.</text>
</comment>
<accession>A0ABR1R7K8</accession>
<dbReference type="PANTHER" id="PTHR10366">
    <property type="entry name" value="NAD DEPENDENT EPIMERASE/DEHYDRATASE"/>
    <property type="match status" value="1"/>
</dbReference>
<evidence type="ECO:0000256" key="1">
    <source>
        <dbReference type="ARBA" id="ARBA00023002"/>
    </source>
</evidence>
<dbReference type="InterPro" id="IPR001509">
    <property type="entry name" value="Epimerase_deHydtase"/>
</dbReference>
<proteinExistence type="inferred from homology"/>
<evidence type="ECO:0000259" key="3">
    <source>
        <dbReference type="Pfam" id="PF01370"/>
    </source>
</evidence>
<dbReference type="PANTHER" id="PTHR10366:SF562">
    <property type="entry name" value="ALDEHYDE REDUCTASE II (AFU_ORTHOLOGUE AFUA_1G11360)"/>
    <property type="match status" value="1"/>
</dbReference>
<organism evidence="4 5">
    <name type="scientific">Apiospora marii</name>
    <dbReference type="NCBI Taxonomy" id="335849"/>
    <lineage>
        <taxon>Eukaryota</taxon>
        <taxon>Fungi</taxon>
        <taxon>Dikarya</taxon>
        <taxon>Ascomycota</taxon>
        <taxon>Pezizomycotina</taxon>
        <taxon>Sordariomycetes</taxon>
        <taxon>Xylariomycetidae</taxon>
        <taxon>Amphisphaeriales</taxon>
        <taxon>Apiosporaceae</taxon>
        <taxon>Apiospora</taxon>
    </lineage>
</organism>
<dbReference type="Gene3D" id="3.40.50.720">
    <property type="entry name" value="NAD(P)-binding Rossmann-like Domain"/>
    <property type="match status" value="1"/>
</dbReference>
<dbReference type="SUPFAM" id="SSF51735">
    <property type="entry name" value="NAD(P)-binding Rossmann-fold domains"/>
    <property type="match status" value="1"/>
</dbReference>
<sequence length="348" mass="37204">MAIPQQATVFVTGSTGSVGGAVTTEILKAGFRVKAVVRNREKGRFLEEAFWPIYGQQALELCYHDDLTDTEMLASEMKGCAGVAHVASNISTSTDPEQVITPTVKSVTALLEAAAQTPSIKRFVYTSSLATLPKASEPIEITPSSWAPDSIIAAARSGPESGLSEMERGMAVYAASKLLAERACWDFVRERQPGFAFNAVVAYTNLGAFVHPRLVSSFNGLVLGVWLGDPRAGPTLDMVERAAGVHLLINLEDCGLLHVAALTLPDVAGERILAGGEAFTYNDILDTMREIDPTRALPEHSDFCPAEVKANIETARYKELLARLGKPEPTGFKESIKQAITSGAGAPN</sequence>
<evidence type="ECO:0000313" key="4">
    <source>
        <dbReference type="EMBL" id="KAK8001766.1"/>
    </source>
</evidence>
<keyword evidence="5" id="KW-1185">Reference proteome</keyword>
<gene>
    <name evidence="4" type="ORF">PG991_013988</name>
</gene>
<dbReference type="InterPro" id="IPR036291">
    <property type="entry name" value="NAD(P)-bd_dom_sf"/>
</dbReference>
<evidence type="ECO:0000256" key="2">
    <source>
        <dbReference type="ARBA" id="ARBA00023445"/>
    </source>
</evidence>
<reference evidence="4 5" key="1">
    <citation type="submission" date="2023-01" db="EMBL/GenBank/DDBJ databases">
        <title>Analysis of 21 Apiospora genomes using comparative genomics revels a genus with tremendous synthesis potential of carbohydrate active enzymes and secondary metabolites.</title>
        <authorList>
            <person name="Sorensen T."/>
        </authorList>
    </citation>
    <scope>NUCLEOTIDE SEQUENCE [LARGE SCALE GENOMIC DNA]</scope>
    <source>
        <strain evidence="4 5">CBS 20057</strain>
    </source>
</reference>
<evidence type="ECO:0000313" key="5">
    <source>
        <dbReference type="Proteomes" id="UP001396898"/>
    </source>
</evidence>
<dbReference type="EMBL" id="JAQQWI010000018">
    <property type="protein sequence ID" value="KAK8001766.1"/>
    <property type="molecule type" value="Genomic_DNA"/>
</dbReference>
<keyword evidence="1" id="KW-0560">Oxidoreductase</keyword>
<protein>
    <recommendedName>
        <fullName evidence="3">NAD-dependent epimerase/dehydratase domain-containing protein</fullName>
    </recommendedName>
</protein>
<comment type="caution">
    <text evidence="4">The sequence shown here is derived from an EMBL/GenBank/DDBJ whole genome shotgun (WGS) entry which is preliminary data.</text>
</comment>
<dbReference type="Pfam" id="PF01370">
    <property type="entry name" value="Epimerase"/>
    <property type="match status" value="1"/>
</dbReference>
<dbReference type="InterPro" id="IPR050425">
    <property type="entry name" value="NAD(P)_dehydrat-like"/>
</dbReference>
<name>A0ABR1R7K8_9PEZI</name>
<dbReference type="Proteomes" id="UP001396898">
    <property type="component" value="Unassembled WGS sequence"/>
</dbReference>